<keyword evidence="5" id="KW-1185">Reference proteome</keyword>
<dbReference type="KEGG" id="mka:MK1063"/>
<dbReference type="STRING" id="190192.MK1063"/>
<reference evidence="4 5" key="1">
    <citation type="journal article" date="2002" name="Proc. Natl. Acad. Sci. U.S.A.">
        <title>The complete genome of hyperthermophile Methanopyrus kandleri AV19 and monophyly of archaeal methanogens.</title>
        <authorList>
            <person name="Slesarev A.I."/>
            <person name="Mezhevaya K.V."/>
            <person name="Makarova K.S."/>
            <person name="Polushin N.N."/>
            <person name="Shcherbinina O.V."/>
            <person name="Shakhova V.V."/>
            <person name="Belova G.I."/>
            <person name="Aravind L."/>
            <person name="Natale D.A."/>
            <person name="Rogozin I.B."/>
            <person name="Tatusov R.L."/>
            <person name="Wolf Y.I."/>
            <person name="Stetter K.O."/>
            <person name="Malykh A.G."/>
            <person name="Koonin E.V."/>
            <person name="Kozyavkin S.A."/>
        </authorList>
    </citation>
    <scope>NUCLEOTIDE SEQUENCE [LARGE SCALE GENOMIC DNA]</scope>
    <source>
        <strain evidence="5">AV19 / DSM 6324 / JCM 9639 / NBRC 100938</strain>
    </source>
</reference>
<organism evidence="4 5">
    <name type="scientific">Methanopyrus kandleri (strain AV19 / DSM 6324 / JCM 9639 / NBRC 100938)</name>
    <dbReference type="NCBI Taxonomy" id="190192"/>
    <lineage>
        <taxon>Archaea</taxon>
        <taxon>Methanobacteriati</taxon>
        <taxon>Methanobacteriota</taxon>
        <taxon>Methanomada group</taxon>
        <taxon>Methanopyri</taxon>
        <taxon>Methanopyrales</taxon>
        <taxon>Methanopyraceae</taxon>
        <taxon>Methanopyrus</taxon>
    </lineage>
</organism>
<name>Q8TWH1_METKA</name>
<evidence type="ECO:0000256" key="2">
    <source>
        <dbReference type="ARBA" id="ARBA00022962"/>
    </source>
</evidence>
<dbReference type="GeneID" id="1477164"/>
<dbReference type="PATRIC" id="fig|190192.8.peg.1117"/>
<dbReference type="InParanoid" id="Q8TWH1"/>
<keyword evidence="1" id="KW-0808">Transferase</keyword>
<evidence type="ECO:0000313" key="4">
    <source>
        <dbReference type="EMBL" id="AAM02276.1"/>
    </source>
</evidence>
<dbReference type="SUPFAM" id="SSF56235">
    <property type="entry name" value="N-terminal nucleophile aminohydrolases (Ntn hydrolases)"/>
    <property type="match status" value="1"/>
</dbReference>
<keyword evidence="2" id="KW-0315">Glutamine amidotransferase</keyword>
<proteinExistence type="predicted"/>
<dbReference type="PANTHER" id="PTHR11907">
    <property type="entry name" value="AMIDOPHOSPHORIBOSYLTRANSFERASE"/>
    <property type="match status" value="1"/>
</dbReference>
<dbReference type="CDD" id="cd01907">
    <property type="entry name" value="GlxB"/>
    <property type="match status" value="1"/>
</dbReference>
<dbReference type="RefSeq" id="WP_011019431.1">
    <property type="nucleotide sequence ID" value="NC_003551.1"/>
</dbReference>
<evidence type="ECO:0000259" key="3">
    <source>
        <dbReference type="PROSITE" id="PS51278"/>
    </source>
</evidence>
<dbReference type="PaxDb" id="190192-MK1063"/>
<sequence>MACGIAGIVLPEPGPVGAILTEMLDALQHRGPDSAGYGLYRDVDTAVFVLELPAEDGEMELLSEVERALEGRQLKRVERIAEDAGTRVYRLFVEGFSTGRQGQRELAEVVEKIENSDITVLSAGHGFEILKDVGTAAEVSEQYGVEAIEGTHGIGHVRFSTESEVDRYHAHPFQSYMIPNMAVVHNGQITNYYTIRERLEIKGYQFKTNNDSECIVVYVADKLRDGYSLEEAMEEAIRDLDGPFCFIISTPDAIAVARDPLGLRPGVIGFGKDGAVAVASEEVALRRIFGDELEGIEQIEPGEYEVFEVGGRG</sequence>
<accession>Q8TWH1</accession>
<dbReference type="EMBL" id="AE009439">
    <property type="protein sequence ID" value="AAM02276.1"/>
    <property type="molecule type" value="Genomic_DNA"/>
</dbReference>
<dbReference type="AlphaFoldDB" id="Q8TWH1"/>
<evidence type="ECO:0000256" key="1">
    <source>
        <dbReference type="ARBA" id="ARBA00022679"/>
    </source>
</evidence>
<dbReference type="Pfam" id="PF13522">
    <property type="entry name" value="GATase_6"/>
    <property type="match status" value="1"/>
</dbReference>
<evidence type="ECO:0000313" key="5">
    <source>
        <dbReference type="Proteomes" id="UP000001826"/>
    </source>
</evidence>
<protein>
    <submittedName>
        <fullName evidence="4">Glutamate synthase subunit 1</fullName>
    </submittedName>
</protein>
<gene>
    <name evidence="4" type="primary">gltB_2</name>
    <name evidence="4" type="ordered locus">MK1063</name>
</gene>
<dbReference type="InterPro" id="IPR029055">
    <property type="entry name" value="Ntn_hydrolases_N"/>
</dbReference>
<dbReference type="EnsemblBacteria" id="AAM02276">
    <property type="protein sequence ID" value="AAM02276"/>
    <property type="gene ID" value="MK1063"/>
</dbReference>
<dbReference type="Proteomes" id="UP000001826">
    <property type="component" value="Chromosome"/>
</dbReference>
<dbReference type="Gene3D" id="3.60.20.10">
    <property type="entry name" value="Glutamine Phosphoribosylpyrophosphate, subunit 1, domain 1"/>
    <property type="match status" value="1"/>
</dbReference>
<dbReference type="HOGENOM" id="CLU_077077_0_0_2"/>
<feature type="domain" description="Glutamine amidotransferase type-2" evidence="3">
    <location>
        <begin position="3"/>
        <end position="310"/>
    </location>
</feature>
<dbReference type="PROSITE" id="PS51278">
    <property type="entry name" value="GATASE_TYPE_2"/>
    <property type="match status" value="1"/>
</dbReference>
<dbReference type="GO" id="GO:0016740">
    <property type="term" value="F:transferase activity"/>
    <property type="evidence" value="ECO:0007669"/>
    <property type="project" value="UniProtKB-KW"/>
</dbReference>
<dbReference type="InterPro" id="IPR017932">
    <property type="entry name" value="GATase_2_dom"/>
</dbReference>